<dbReference type="EMBL" id="QDDR01000016">
    <property type="protein sequence ID" value="PVE45307.1"/>
    <property type="molecule type" value="Genomic_DNA"/>
</dbReference>
<keyword evidence="3" id="KW-0813">Transport</keyword>
<evidence type="ECO:0000256" key="3">
    <source>
        <dbReference type="ARBA" id="ARBA00022448"/>
    </source>
</evidence>
<feature type="transmembrane region" description="Helical" evidence="11">
    <location>
        <begin position="278"/>
        <end position="297"/>
    </location>
</feature>
<dbReference type="RefSeq" id="WP_107751804.1">
    <property type="nucleotide sequence ID" value="NZ_QBKF01000005.1"/>
</dbReference>
<protein>
    <recommendedName>
        <fullName evidence="10">Autoinducer 2 import system permease protein LsrD</fullName>
    </recommendedName>
</protein>
<proteinExistence type="predicted"/>
<evidence type="ECO:0000256" key="8">
    <source>
        <dbReference type="ARBA" id="ARBA00023136"/>
    </source>
</evidence>
<feature type="transmembrane region" description="Helical" evidence="11">
    <location>
        <begin position="303"/>
        <end position="323"/>
    </location>
</feature>
<keyword evidence="5" id="KW-0997">Cell inner membrane</keyword>
<comment type="function">
    <text evidence="9">Part of the ABC transporter complex LsrABCD involved in autoinducer 2 (AI-2) import. Probably responsible for the translocation of the substrate across the membrane.</text>
</comment>
<dbReference type="PANTHER" id="PTHR32196">
    <property type="entry name" value="ABC TRANSPORTER PERMEASE PROTEIN YPHD-RELATED-RELATED"/>
    <property type="match status" value="1"/>
</dbReference>
<dbReference type="PANTHER" id="PTHR32196:SF71">
    <property type="entry name" value="AUTOINDUCER 2 IMPORT SYSTEM PERMEASE PROTEIN LSRD"/>
    <property type="match status" value="1"/>
</dbReference>
<evidence type="ECO:0000256" key="4">
    <source>
        <dbReference type="ARBA" id="ARBA00022475"/>
    </source>
</evidence>
<feature type="transmembrane region" description="Helical" evidence="11">
    <location>
        <begin position="134"/>
        <end position="157"/>
    </location>
</feature>
<feature type="transmembrane region" description="Helical" evidence="11">
    <location>
        <begin position="29"/>
        <end position="49"/>
    </location>
</feature>
<name>A0A2T7UKW5_9RHOB</name>
<evidence type="ECO:0000256" key="2">
    <source>
        <dbReference type="ARBA" id="ARBA00011262"/>
    </source>
</evidence>
<dbReference type="CDD" id="cd06579">
    <property type="entry name" value="TM_PBP1_transp_AraH_like"/>
    <property type="match status" value="1"/>
</dbReference>
<keyword evidence="4" id="KW-1003">Cell membrane</keyword>
<dbReference type="InterPro" id="IPR001851">
    <property type="entry name" value="ABC_transp_permease"/>
</dbReference>
<feature type="transmembrane region" description="Helical" evidence="11">
    <location>
        <begin position="248"/>
        <end position="266"/>
    </location>
</feature>
<comment type="subunit">
    <text evidence="2">The complex is composed of two ATP-binding proteins (LsrA), two transmembrane proteins (LsrC and LsrD) and a solute-binding protein (LsrB).</text>
</comment>
<keyword evidence="8 11" id="KW-0472">Membrane</keyword>
<feature type="transmembrane region" description="Helical" evidence="11">
    <location>
        <begin position="105"/>
        <end position="127"/>
    </location>
</feature>
<keyword evidence="7 11" id="KW-1133">Transmembrane helix</keyword>
<evidence type="ECO:0000256" key="5">
    <source>
        <dbReference type="ARBA" id="ARBA00022519"/>
    </source>
</evidence>
<sequence>MTPSTLTGPKPALPRPAAGAVLRFVQRNAVAIVIVLLMIALSSLSPSFLTARNLLNILNQNAPLAIMAAAMTMVVICGGFDLSVGAMFAVCGVSAAWVAVNVDPVLGLLAAPVVGLALGLFNGLVVSYLSIHSFLATLATAMVFRGIAILVTGGTLIPVRDAAFTWLGRGTIGSVHIAILVLVVAVGLLMVLLNGTVFGRHVYAVGGNEEASILSGIRTRRIRTLTFVLSGLAAGLAAAIAVSRVSMGNAGIAVGMELEVIAAVIIGGTSIYGGKGAIWRSVAGVYMLALINNGFNILNIDPFFKEVTTGLVILAAVAISATARQK</sequence>
<organism evidence="12 13">
    <name type="scientific">Pararhodobacter aggregans</name>
    <dbReference type="NCBI Taxonomy" id="404875"/>
    <lineage>
        <taxon>Bacteria</taxon>
        <taxon>Pseudomonadati</taxon>
        <taxon>Pseudomonadota</taxon>
        <taxon>Alphaproteobacteria</taxon>
        <taxon>Rhodobacterales</taxon>
        <taxon>Paracoccaceae</taxon>
        <taxon>Pararhodobacter</taxon>
    </lineage>
</organism>
<evidence type="ECO:0000256" key="11">
    <source>
        <dbReference type="SAM" id="Phobius"/>
    </source>
</evidence>
<dbReference type="OrthoDB" id="192433at2"/>
<comment type="caution">
    <text evidence="12">The sequence shown here is derived from an EMBL/GenBank/DDBJ whole genome shotgun (WGS) entry which is preliminary data.</text>
</comment>
<dbReference type="GO" id="GO:0005886">
    <property type="term" value="C:plasma membrane"/>
    <property type="evidence" value="ECO:0007669"/>
    <property type="project" value="UniProtKB-SubCell"/>
</dbReference>
<evidence type="ECO:0000256" key="10">
    <source>
        <dbReference type="ARBA" id="ARBA00039381"/>
    </source>
</evidence>
<dbReference type="AlphaFoldDB" id="A0A2T7UKW5"/>
<keyword evidence="13" id="KW-1185">Reference proteome</keyword>
<dbReference type="Pfam" id="PF02653">
    <property type="entry name" value="BPD_transp_2"/>
    <property type="match status" value="1"/>
</dbReference>
<evidence type="ECO:0000256" key="7">
    <source>
        <dbReference type="ARBA" id="ARBA00022989"/>
    </source>
</evidence>
<feature type="transmembrane region" description="Helical" evidence="11">
    <location>
        <begin position="177"/>
        <end position="203"/>
    </location>
</feature>
<reference evidence="12 13" key="1">
    <citation type="journal article" date="2011" name="Syst. Appl. Microbiol.">
        <title>Defluviimonas denitrificans gen. nov., sp. nov., and Pararhodobacter aggregans gen. nov., sp. nov., non-phototrophic Rhodobacteraceae from the biofilter of a marine aquaculture.</title>
        <authorList>
            <person name="Foesel B.U."/>
            <person name="Drake H.L."/>
            <person name="Schramm A."/>
        </authorList>
    </citation>
    <scope>NUCLEOTIDE SEQUENCE [LARGE SCALE GENOMIC DNA]</scope>
    <source>
        <strain evidence="12 13">D1-19</strain>
    </source>
</reference>
<feature type="transmembrane region" description="Helical" evidence="11">
    <location>
        <begin position="70"/>
        <end position="99"/>
    </location>
</feature>
<feature type="transmembrane region" description="Helical" evidence="11">
    <location>
        <begin position="224"/>
        <end position="242"/>
    </location>
</feature>
<evidence type="ECO:0000313" key="12">
    <source>
        <dbReference type="EMBL" id="PVE45307.1"/>
    </source>
</evidence>
<dbReference type="Proteomes" id="UP000244810">
    <property type="component" value="Unassembled WGS sequence"/>
</dbReference>
<evidence type="ECO:0000313" key="13">
    <source>
        <dbReference type="Proteomes" id="UP000244810"/>
    </source>
</evidence>
<gene>
    <name evidence="12" type="ORF">DDE23_22315</name>
</gene>
<evidence type="ECO:0000256" key="9">
    <source>
        <dbReference type="ARBA" id="ARBA00025439"/>
    </source>
</evidence>
<evidence type="ECO:0000256" key="1">
    <source>
        <dbReference type="ARBA" id="ARBA00004651"/>
    </source>
</evidence>
<dbReference type="GO" id="GO:0022857">
    <property type="term" value="F:transmembrane transporter activity"/>
    <property type="evidence" value="ECO:0007669"/>
    <property type="project" value="InterPro"/>
</dbReference>
<keyword evidence="6 11" id="KW-0812">Transmembrane</keyword>
<accession>A0A2T7UKW5</accession>
<comment type="subcellular location">
    <subcellularLocation>
        <location evidence="1">Cell membrane</location>
        <topology evidence="1">Multi-pass membrane protein</topology>
    </subcellularLocation>
</comment>
<evidence type="ECO:0000256" key="6">
    <source>
        <dbReference type="ARBA" id="ARBA00022692"/>
    </source>
</evidence>